<dbReference type="AlphaFoldDB" id="A0A1C5ATY2"/>
<keyword evidence="5" id="KW-1185">Reference proteome</keyword>
<feature type="chain" id="PRO_5039648325" evidence="2">
    <location>
        <begin position="21"/>
        <end position="282"/>
    </location>
</feature>
<dbReference type="Proteomes" id="UP000183585">
    <property type="component" value="Unassembled WGS sequence"/>
</dbReference>
<proteinExistence type="predicted"/>
<sequence length="282" mass="30288">MIYGKKSVAILLVGFLVFGAAGCTRSEAAASNDSSLTKVQSAKKLRYGVIVGEEPGFIRGADGEWHGYLADTAQEIAKELGLEPVAVETTWGNMALDLKTDKIDLAIGAQPTGKRSLVVDYTTHPIYTNYFSLIVTSSTRDMSRWSQLNSKDVKIGAQTGDSTLQPIQRFAPTAQTVMFDSRDKGLLALQAGRTDAQANTLLNSLMAAKSRKDLRARVVVPEPLVAAPSAVMVARNADQSLLHAVDAVVWNLNASGFVRASIVKYLAEYGITEADLPQNAVL</sequence>
<reference evidence="5" key="1">
    <citation type="submission" date="2016-06" db="EMBL/GenBank/DDBJ databases">
        <authorList>
            <person name="Varghese N."/>
            <person name="Submissions Spin"/>
        </authorList>
    </citation>
    <scope>NUCLEOTIDE SEQUENCE [LARGE SCALE GENOMIC DNA]</scope>
    <source>
        <strain evidence="5">DSM 43168</strain>
    </source>
</reference>
<dbReference type="Pfam" id="PF00497">
    <property type="entry name" value="SBP_bac_3"/>
    <property type="match status" value="1"/>
</dbReference>
<evidence type="ECO:0000256" key="2">
    <source>
        <dbReference type="SAM" id="SignalP"/>
    </source>
</evidence>
<organism evidence="4 5">
    <name type="scientific">Micromonospora carbonacea</name>
    <dbReference type="NCBI Taxonomy" id="47853"/>
    <lineage>
        <taxon>Bacteria</taxon>
        <taxon>Bacillati</taxon>
        <taxon>Actinomycetota</taxon>
        <taxon>Actinomycetes</taxon>
        <taxon>Micromonosporales</taxon>
        <taxon>Micromonosporaceae</taxon>
        <taxon>Micromonospora</taxon>
    </lineage>
</organism>
<accession>A0A1C5ATY2</accession>
<protein>
    <submittedName>
        <fullName evidence="4">Amino acid ABC transporter substrate-binding protein, PAAT family</fullName>
    </submittedName>
</protein>
<evidence type="ECO:0000313" key="5">
    <source>
        <dbReference type="Proteomes" id="UP000183585"/>
    </source>
</evidence>
<evidence type="ECO:0000313" key="4">
    <source>
        <dbReference type="EMBL" id="SCF48669.1"/>
    </source>
</evidence>
<evidence type="ECO:0000259" key="3">
    <source>
        <dbReference type="SMART" id="SM00062"/>
    </source>
</evidence>
<dbReference type="PANTHER" id="PTHR35936">
    <property type="entry name" value="MEMBRANE-BOUND LYTIC MUREIN TRANSGLYCOSYLASE F"/>
    <property type="match status" value="1"/>
</dbReference>
<dbReference type="PANTHER" id="PTHR35936:SF17">
    <property type="entry name" value="ARGININE-BINDING EXTRACELLULAR PROTEIN ARTP"/>
    <property type="match status" value="1"/>
</dbReference>
<dbReference type="PROSITE" id="PS51257">
    <property type="entry name" value="PROKAR_LIPOPROTEIN"/>
    <property type="match status" value="1"/>
</dbReference>
<dbReference type="InterPro" id="IPR001638">
    <property type="entry name" value="Solute-binding_3/MltF_N"/>
</dbReference>
<name>A0A1C5ATY2_9ACTN</name>
<gene>
    <name evidence="4" type="ORF">GA0070563_11981</name>
</gene>
<evidence type="ECO:0000256" key="1">
    <source>
        <dbReference type="ARBA" id="ARBA00022729"/>
    </source>
</evidence>
<dbReference type="SUPFAM" id="SSF53850">
    <property type="entry name" value="Periplasmic binding protein-like II"/>
    <property type="match status" value="1"/>
</dbReference>
<dbReference type="RefSeq" id="WP_083302997.1">
    <property type="nucleotide sequence ID" value="NZ_JBIRZV010000018.1"/>
</dbReference>
<feature type="signal peptide" evidence="2">
    <location>
        <begin position="1"/>
        <end position="20"/>
    </location>
</feature>
<dbReference type="SMART" id="SM00062">
    <property type="entry name" value="PBPb"/>
    <property type="match status" value="1"/>
</dbReference>
<dbReference type="Gene3D" id="3.40.190.10">
    <property type="entry name" value="Periplasmic binding protein-like II"/>
    <property type="match status" value="2"/>
</dbReference>
<feature type="domain" description="Solute-binding protein family 3/N-terminal" evidence="3">
    <location>
        <begin position="44"/>
        <end position="269"/>
    </location>
</feature>
<dbReference type="EMBL" id="FMCT01000019">
    <property type="protein sequence ID" value="SCF48669.1"/>
    <property type="molecule type" value="Genomic_DNA"/>
</dbReference>
<keyword evidence="1 2" id="KW-0732">Signal</keyword>